<keyword evidence="3" id="KW-1185">Reference proteome</keyword>
<evidence type="ECO:0000313" key="3">
    <source>
        <dbReference type="Proteomes" id="UP000199036"/>
    </source>
</evidence>
<evidence type="ECO:0000259" key="1">
    <source>
        <dbReference type="Pfam" id="PF13568"/>
    </source>
</evidence>
<name>A0A1I5EYB6_9FLAO</name>
<evidence type="ECO:0000313" key="2">
    <source>
        <dbReference type="EMBL" id="SFO16484.1"/>
    </source>
</evidence>
<organism evidence="2 3">
    <name type="scientific">Paenimyroides ummariense</name>
    <dbReference type="NCBI Taxonomy" id="913024"/>
    <lineage>
        <taxon>Bacteria</taxon>
        <taxon>Pseudomonadati</taxon>
        <taxon>Bacteroidota</taxon>
        <taxon>Flavobacteriia</taxon>
        <taxon>Flavobacteriales</taxon>
        <taxon>Flavobacteriaceae</taxon>
        <taxon>Paenimyroides</taxon>
    </lineage>
</organism>
<dbReference type="RefSeq" id="WP_091525441.1">
    <property type="nucleotide sequence ID" value="NZ_FOVI01000023.1"/>
</dbReference>
<dbReference type="EMBL" id="FOVI01000023">
    <property type="protein sequence ID" value="SFO16484.1"/>
    <property type="molecule type" value="Genomic_DNA"/>
</dbReference>
<proteinExistence type="predicted"/>
<dbReference type="AlphaFoldDB" id="A0A1I5EYB6"/>
<accession>A0A1I5EYB6</accession>
<protein>
    <submittedName>
        <fullName evidence="2">Outer membrane protein beta-barrel domain-containing protein</fullName>
    </submittedName>
</protein>
<reference evidence="3" key="1">
    <citation type="submission" date="2016-10" db="EMBL/GenBank/DDBJ databases">
        <authorList>
            <person name="Varghese N."/>
            <person name="Submissions S."/>
        </authorList>
    </citation>
    <scope>NUCLEOTIDE SEQUENCE [LARGE SCALE GENOMIC DNA]</scope>
    <source>
        <strain evidence="3">DS-12</strain>
    </source>
</reference>
<dbReference type="Proteomes" id="UP000199036">
    <property type="component" value="Unassembled WGS sequence"/>
</dbReference>
<dbReference type="InterPro" id="IPR025665">
    <property type="entry name" value="Beta-barrel_OMP_2"/>
</dbReference>
<feature type="domain" description="Outer membrane protein beta-barrel" evidence="1">
    <location>
        <begin position="20"/>
        <end position="167"/>
    </location>
</feature>
<sequence>MKKLIFTGLLLVITTLTVKAQSIELIPKAGINLSNQKIEHFNGEKNKLNFQGGLGVNIPTGIKNFSIQPEINFVGKGTKFKYLNHSSEINLNYLEAPVLAKYSYGVGYVNAGPAVGFLIDKDSKIPNYAGKLNRVEFSIHMGAGVAIPLGPGKVIVDGRYVLGLNSLSKSTEIKNTGIIISAGYAFAL</sequence>
<dbReference type="STRING" id="913024.SAMN05421741_12337"/>
<dbReference type="Pfam" id="PF13568">
    <property type="entry name" value="OMP_b-brl_2"/>
    <property type="match status" value="1"/>
</dbReference>
<gene>
    <name evidence="2" type="ORF">SAMN05421741_12337</name>
</gene>
<dbReference type="OrthoDB" id="947434at2"/>